<dbReference type="PANTHER" id="PTHR11085:SF9">
    <property type="entry name" value="NAD-DEPENDENT PROTEIN DEACETYLASE SIRTUIN-1"/>
    <property type="match status" value="1"/>
</dbReference>
<comment type="caution">
    <text evidence="13">The sequence shown here is derived from an EMBL/GenBank/DDBJ whole genome shotgun (WGS) entry which is preliminary data.</text>
</comment>
<dbReference type="InterPro" id="IPR026590">
    <property type="entry name" value="Ssirtuin_cat_dom"/>
</dbReference>
<feature type="active site" description="Glycyl thioester intermediate" evidence="9">
    <location>
        <position position="481"/>
    </location>
</feature>
<accession>A0AAD5UG13</accession>
<comment type="similarity">
    <text evidence="2">Belongs to the sirtuin family. Class I subfamily.</text>
</comment>
<evidence type="ECO:0000256" key="10">
    <source>
        <dbReference type="SAM" id="MobiDB-lite"/>
    </source>
</evidence>
<dbReference type="Gene3D" id="3.30.1600.10">
    <property type="entry name" value="SIR2/SIRT2 'Small Domain"/>
    <property type="match status" value="1"/>
</dbReference>
<evidence type="ECO:0000256" key="7">
    <source>
        <dbReference type="ARBA" id="ARBA00023027"/>
    </source>
</evidence>
<comment type="cofactor">
    <cofactor evidence="1">
        <name>Zn(2+)</name>
        <dbReference type="ChEBI" id="CHEBI:29105"/>
    </cofactor>
</comment>
<dbReference type="SUPFAM" id="SSF52467">
    <property type="entry name" value="DHS-like NAD/FAD-binding domain"/>
    <property type="match status" value="1"/>
</dbReference>
<dbReference type="AlphaFoldDB" id="A0AAD5UG13"/>
<organism evidence="13 14">
    <name type="scientific">Boothiomyces macroporosus</name>
    <dbReference type="NCBI Taxonomy" id="261099"/>
    <lineage>
        <taxon>Eukaryota</taxon>
        <taxon>Fungi</taxon>
        <taxon>Fungi incertae sedis</taxon>
        <taxon>Chytridiomycota</taxon>
        <taxon>Chytridiomycota incertae sedis</taxon>
        <taxon>Chytridiomycetes</taxon>
        <taxon>Rhizophydiales</taxon>
        <taxon>Terramycetaceae</taxon>
        <taxon>Boothiomyces</taxon>
    </lineage>
</organism>
<protein>
    <submittedName>
        <fullName evidence="13">NAD-dependent protein deacetylase sirtuin-1</fullName>
    </submittedName>
</protein>
<feature type="active site" description="Proton acceptor" evidence="8">
    <location>
        <position position="206"/>
    </location>
</feature>
<evidence type="ECO:0000256" key="9">
    <source>
        <dbReference type="PROSITE-ProRule" id="PRU10133"/>
    </source>
</evidence>
<dbReference type="InterPro" id="IPR026591">
    <property type="entry name" value="Sirtuin_cat_small_dom_sf"/>
</dbReference>
<evidence type="ECO:0000256" key="6">
    <source>
        <dbReference type="ARBA" id="ARBA00022833"/>
    </source>
</evidence>
<evidence type="ECO:0000256" key="5">
    <source>
        <dbReference type="ARBA" id="ARBA00022786"/>
    </source>
</evidence>
<feature type="binding site" evidence="8">
    <location>
        <position position="217"/>
    </location>
    <ligand>
        <name>Zn(2+)</name>
        <dbReference type="ChEBI" id="CHEBI:29105"/>
    </ligand>
</feature>
<dbReference type="InterPro" id="IPR003000">
    <property type="entry name" value="Sirtuin"/>
</dbReference>
<feature type="compositionally biased region" description="Polar residues" evidence="10">
    <location>
        <begin position="541"/>
        <end position="561"/>
    </location>
</feature>
<dbReference type="InterPro" id="IPR023313">
    <property type="entry name" value="UBQ-conjugating_AS"/>
</dbReference>
<dbReference type="InterPro" id="IPR016135">
    <property type="entry name" value="UBQ-conjugating_enzyme/RWD"/>
</dbReference>
<dbReference type="InterPro" id="IPR000608">
    <property type="entry name" value="UBC"/>
</dbReference>
<keyword evidence="5" id="KW-0833">Ubl conjugation pathway</keyword>
<keyword evidence="7" id="KW-0520">NAD</keyword>
<proteinExistence type="inferred from homology"/>
<feature type="domain" description="UBC core" evidence="11">
    <location>
        <begin position="384"/>
        <end position="547"/>
    </location>
</feature>
<dbReference type="Gene3D" id="3.10.110.10">
    <property type="entry name" value="Ubiquitin Conjugating Enzyme"/>
    <property type="match status" value="1"/>
</dbReference>
<dbReference type="PANTHER" id="PTHR11085">
    <property type="entry name" value="NAD-DEPENDENT PROTEIN DEACYLASE SIRTUIN-5, MITOCHONDRIAL-RELATED"/>
    <property type="match status" value="1"/>
</dbReference>
<dbReference type="GO" id="GO:0046872">
    <property type="term" value="F:metal ion binding"/>
    <property type="evidence" value="ECO:0007669"/>
    <property type="project" value="UniProtKB-KW"/>
</dbReference>
<dbReference type="CDD" id="cd01408">
    <property type="entry name" value="SIRT1"/>
    <property type="match status" value="1"/>
</dbReference>
<evidence type="ECO:0000256" key="1">
    <source>
        <dbReference type="ARBA" id="ARBA00001947"/>
    </source>
</evidence>
<gene>
    <name evidence="13" type="primary">SIRT1</name>
    <name evidence="13" type="ORF">HK103_004931</name>
</gene>
<dbReference type="GO" id="GO:0005634">
    <property type="term" value="C:nucleus"/>
    <property type="evidence" value="ECO:0007669"/>
    <property type="project" value="TreeGrafter"/>
</dbReference>
<feature type="compositionally biased region" description="Basic and acidic residues" evidence="10">
    <location>
        <begin position="397"/>
        <end position="411"/>
    </location>
</feature>
<evidence type="ECO:0000313" key="13">
    <source>
        <dbReference type="EMBL" id="KAJ3257103.1"/>
    </source>
</evidence>
<keyword evidence="3" id="KW-0808">Transferase</keyword>
<dbReference type="GO" id="GO:0070403">
    <property type="term" value="F:NAD+ binding"/>
    <property type="evidence" value="ECO:0007669"/>
    <property type="project" value="InterPro"/>
</dbReference>
<keyword evidence="4 8" id="KW-0479">Metal-binding</keyword>
<dbReference type="GO" id="GO:0046970">
    <property type="term" value="F:histone H4K16 deacetylase activity, NAD-dependent"/>
    <property type="evidence" value="ECO:0007669"/>
    <property type="project" value="TreeGrafter"/>
</dbReference>
<feature type="binding site" evidence="8">
    <location>
        <position position="245"/>
    </location>
    <ligand>
        <name>Zn(2+)</name>
        <dbReference type="ChEBI" id="CHEBI:29105"/>
    </ligand>
</feature>
<reference evidence="13" key="1">
    <citation type="submission" date="2020-05" db="EMBL/GenBank/DDBJ databases">
        <title>Phylogenomic resolution of chytrid fungi.</title>
        <authorList>
            <person name="Stajich J.E."/>
            <person name="Amses K."/>
            <person name="Simmons R."/>
            <person name="Seto K."/>
            <person name="Myers J."/>
            <person name="Bonds A."/>
            <person name="Quandt C.A."/>
            <person name="Barry K."/>
            <person name="Liu P."/>
            <person name="Grigoriev I."/>
            <person name="Longcore J.E."/>
            <person name="James T.Y."/>
        </authorList>
    </citation>
    <scope>NUCLEOTIDE SEQUENCE</scope>
    <source>
        <strain evidence="13">PLAUS21</strain>
    </source>
</reference>
<sequence length="682" mass="78407">MSDPPPKRQKTDLEENDSNQEDEHVIELYDFSEMEKAILLDEAIVNVFDRELEPEDYKKDPELLLPMLKEIFEIKAPRRKRLGQYNTFDDAVELIRKSKNIVVLTGAGVSVSCGIPDFRSKNGIYSRLSEFELSDPQEMFDLEYFKFRPETFYSFAKEIYPSNFKPSPSHMFIKKLEEKGKLLRNYTQNIDTLENIAGIKNVVQCHGSFATAKCIYCGYQVPGSAIEKEIFSQVTIANQKTVPYCPKCKNQELGLIKPDIVFFGENLPNEFHSKFAQDKTKLDLLIVMGSSLKVAPVGEVKDRIPRDVPQILINMESLHHMEQFDVHLLGYCDSITKALLSKLGWGEEIEFEMKQGDEPWKWLFEGASEVPHEETSDESSIEPDTEDEEEEEEEEPANEHRHPGHEHHEIVNDESGTQENSTHNIFEWQVRLNGPKDTVWEDGIFKLVLYFDHHYNEKPPQVFFLTVPFHPNIDIETGRPCVNLLDEPELENAVNQDAVEMIQNSPKLYAQLVRDAVVATQRLEQGVEIFDECYEHPTDLQSELDSFSSSQRRNSGNQPLEPNTFEKQSEKGSDKPVARPKIINLSFDKYYKEWSETATSHEPFSPPKGKIRARKLLKFRTMHTKVSNAQVQMIATNGELETIGNLNLDREKTADSDWVNEADKLVDWTEALPELPELPSDI</sequence>
<dbReference type="PROSITE" id="PS50305">
    <property type="entry name" value="SIRTUIN"/>
    <property type="match status" value="1"/>
</dbReference>
<feature type="binding site" evidence="8">
    <location>
        <position position="248"/>
    </location>
    <ligand>
        <name>Zn(2+)</name>
        <dbReference type="ChEBI" id="CHEBI:29105"/>
    </ligand>
</feature>
<feature type="binding site" evidence="8">
    <location>
        <position position="214"/>
    </location>
    <ligand>
        <name>Zn(2+)</name>
        <dbReference type="ChEBI" id="CHEBI:29105"/>
    </ligand>
</feature>
<dbReference type="InterPro" id="IPR050134">
    <property type="entry name" value="NAD-dep_sirtuin_deacylases"/>
</dbReference>
<dbReference type="Pfam" id="PF02146">
    <property type="entry name" value="SIR2"/>
    <property type="match status" value="1"/>
</dbReference>
<feature type="compositionally biased region" description="Acidic residues" evidence="10">
    <location>
        <begin position="375"/>
        <end position="396"/>
    </location>
</feature>
<dbReference type="Proteomes" id="UP001210925">
    <property type="component" value="Unassembled WGS sequence"/>
</dbReference>
<keyword evidence="14" id="KW-1185">Reference proteome</keyword>
<dbReference type="PROSITE" id="PS50127">
    <property type="entry name" value="UBC_2"/>
    <property type="match status" value="1"/>
</dbReference>
<name>A0AAD5UG13_9FUNG</name>
<evidence type="ECO:0000256" key="2">
    <source>
        <dbReference type="ARBA" id="ARBA00006924"/>
    </source>
</evidence>
<feature type="domain" description="Deacetylase sirtuin-type" evidence="12">
    <location>
        <begin position="81"/>
        <end position="346"/>
    </location>
</feature>
<dbReference type="EMBL" id="JADGKB010000042">
    <property type="protein sequence ID" value="KAJ3257103.1"/>
    <property type="molecule type" value="Genomic_DNA"/>
</dbReference>
<evidence type="ECO:0000256" key="3">
    <source>
        <dbReference type="ARBA" id="ARBA00022679"/>
    </source>
</evidence>
<feature type="region of interest" description="Disordered" evidence="10">
    <location>
        <begin position="368"/>
        <end position="420"/>
    </location>
</feature>
<evidence type="ECO:0000259" key="11">
    <source>
        <dbReference type="PROSITE" id="PS50127"/>
    </source>
</evidence>
<feature type="compositionally biased region" description="Basic and acidic residues" evidence="10">
    <location>
        <begin position="567"/>
        <end position="577"/>
    </location>
</feature>
<evidence type="ECO:0000313" key="14">
    <source>
        <dbReference type="Proteomes" id="UP001210925"/>
    </source>
</evidence>
<feature type="region of interest" description="Disordered" evidence="10">
    <location>
        <begin position="541"/>
        <end position="578"/>
    </location>
</feature>
<evidence type="ECO:0000259" key="12">
    <source>
        <dbReference type="PROSITE" id="PS50305"/>
    </source>
</evidence>
<feature type="compositionally biased region" description="Basic and acidic residues" evidence="10">
    <location>
        <begin position="1"/>
        <end position="13"/>
    </location>
</feature>
<keyword evidence="6 8" id="KW-0862">Zinc</keyword>
<evidence type="ECO:0000256" key="8">
    <source>
        <dbReference type="PROSITE-ProRule" id="PRU00236"/>
    </source>
</evidence>
<dbReference type="InterPro" id="IPR029035">
    <property type="entry name" value="DHS-like_NAD/FAD-binding_dom"/>
</dbReference>
<dbReference type="Gene3D" id="3.40.50.1220">
    <property type="entry name" value="TPP-binding domain"/>
    <property type="match status" value="1"/>
</dbReference>
<dbReference type="PROSITE" id="PS00183">
    <property type="entry name" value="UBC_1"/>
    <property type="match status" value="1"/>
</dbReference>
<dbReference type="Pfam" id="PF00179">
    <property type="entry name" value="UQ_con"/>
    <property type="match status" value="1"/>
</dbReference>
<feature type="region of interest" description="Disordered" evidence="10">
    <location>
        <begin position="1"/>
        <end position="21"/>
    </location>
</feature>
<dbReference type="SMART" id="SM00212">
    <property type="entry name" value="UBCc"/>
    <property type="match status" value="1"/>
</dbReference>
<dbReference type="SUPFAM" id="SSF54495">
    <property type="entry name" value="UBC-like"/>
    <property type="match status" value="1"/>
</dbReference>
<evidence type="ECO:0000256" key="4">
    <source>
        <dbReference type="ARBA" id="ARBA00022723"/>
    </source>
</evidence>